<evidence type="ECO:0000313" key="1">
    <source>
        <dbReference type="EMBL" id="NGQ89261.1"/>
    </source>
</evidence>
<reference evidence="1 2" key="1">
    <citation type="submission" date="2020-02" db="EMBL/GenBank/DDBJ databases">
        <title>Rhodobacter translucens sp. nov., a novel bacterium isolated from activated sludge.</title>
        <authorList>
            <person name="Liu J."/>
        </authorList>
    </citation>
    <scope>NUCLEOTIDE SEQUENCE [LARGE SCALE GENOMIC DNA]</scope>
    <source>
        <strain evidence="1 2">HX-7-19</strain>
    </source>
</reference>
<comment type="caution">
    <text evidence="1">The sequence shown here is derived from an EMBL/GenBank/DDBJ whole genome shotgun (WGS) entry which is preliminary data.</text>
</comment>
<gene>
    <name evidence="1" type="ORF">G5V65_00010</name>
</gene>
<accession>A0A6M1U6D1</accession>
<name>A0A6M1U6D1_9RHOB</name>
<dbReference type="AlphaFoldDB" id="A0A6M1U6D1"/>
<dbReference type="RefSeq" id="WP_165046373.1">
    <property type="nucleotide sequence ID" value="NZ_JAALFE010000001.1"/>
</dbReference>
<dbReference type="EMBL" id="JAALFE010000001">
    <property type="protein sequence ID" value="NGQ89261.1"/>
    <property type="molecule type" value="Genomic_DNA"/>
</dbReference>
<sequence length="97" mass="10725">MARTVLSEDERVLVAAIATFCVSWQFPEERRTMLGLIAHHLPHVRREVPLADLIVAAEQFQSAKTSVEWAYAKAAACRALVPILRLDLSLSGAGARR</sequence>
<dbReference type="Proteomes" id="UP000474758">
    <property type="component" value="Unassembled WGS sequence"/>
</dbReference>
<evidence type="ECO:0000313" key="2">
    <source>
        <dbReference type="Proteomes" id="UP000474758"/>
    </source>
</evidence>
<organism evidence="1 2">
    <name type="scientific">Paragemmobacter kunshanensis</name>
    <dbReference type="NCBI Taxonomy" id="2583234"/>
    <lineage>
        <taxon>Bacteria</taxon>
        <taxon>Pseudomonadati</taxon>
        <taxon>Pseudomonadota</taxon>
        <taxon>Alphaproteobacteria</taxon>
        <taxon>Rhodobacterales</taxon>
        <taxon>Paracoccaceae</taxon>
        <taxon>Paragemmobacter</taxon>
    </lineage>
</organism>
<keyword evidence="2" id="KW-1185">Reference proteome</keyword>
<protein>
    <submittedName>
        <fullName evidence="1">Uncharacterized protein</fullName>
    </submittedName>
</protein>
<proteinExistence type="predicted"/>